<accession>A0AAV5TQH9</accession>
<evidence type="ECO:0000313" key="3">
    <source>
        <dbReference type="Proteomes" id="UP001432027"/>
    </source>
</evidence>
<evidence type="ECO:0000259" key="1">
    <source>
        <dbReference type="PROSITE" id="PS50097"/>
    </source>
</evidence>
<comment type="caution">
    <text evidence="2">The sequence shown here is derived from an EMBL/GenBank/DDBJ whole genome shotgun (WGS) entry which is preliminary data.</text>
</comment>
<feature type="domain" description="BTB" evidence="1">
    <location>
        <begin position="160"/>
        <end position="227"/>
    </location>
</feature>
<dbReference type="Gene3D" id="2.60.210.10">
    <property type="entry name" value="Apoptosis, Tumor Necrosis Factor Receptor Associated Protein 2, Chain A"/>
    <property type="match status" value="1"/>
</dbReference>
<dbReference type="InterPro" id="IPR011333">
    <property type="entry name" value="SKP1/BTB/POZ_sf"/>
</dbReference>
<sequence length="316" mass="35852">MTDKLKFVVEWEINNAARAFAAGDAESSGLNNGGFKWIAGVRPNKAGRNKYTEFTLTCDNERGGEWRCEADVDFVIHRGRRGSVHHKSSHRMEAVNKKTVLSFGTGLVWEFLVSPSLPYLTNGKIIVYFHVTIISSECNDPIDSTPILDLSKLISPNEMSNVTLVLEDKKLRVSKEFLAIHSPVFSAMFFGNFAENQQEEVELKDVVYEEFVDLLNLLYLGTVEITDRTVMHLLKLADQFQMERVVNLSKKHLTESNGFDLADKLIISDQFRLVSLRDHCLQSFTTPQELLQKLKSEYAHFSAETKVAIGDRLFLL</sequence>
<dbReference type="SUPFAM" id="SSF54695">
    <property type="entry name" value="POZ domain"/>
    <property type="match status" value="1"/>
</dbReference>
<evidence type="ECO:0000313" key="2">
    <source>
        <dbReference type="EMBL" id="GMS96718.1"/>
    </source>
</evidence>
<organism evidence="2 3">
    <name type="scientific">Pristionchus entomophagus</name>
    <dbReference type="NCBI Taxonomy" id="358040"/>
    <lineage>
        <taxon>Eukaryota</taxon>
        <taxon>Metazoa</taxon>
        <taxon>Ecdysozoa</taxon>
        <taxon>Nematoda</taxon>
        <taxon>Chromadorea</taxon>
        <taxon>Rhabditida</taxon>
        <taxon>Rhabditina</taxon>
        <taxon>Diplogasteromorpha</taxon>
        <taxon>Diplogasteroidea</taxon>
        <taxon>Neodiplogasteridae</taxon>
        <taxon>Pristionchus</taxon>
    </lineage>
</organism>
<dbReference type="PANTHER" id="PTHR47022">
    <property type="entry name" value="BTB AND MATH DOMAIN-CONTAINING PROTEIN 36-RELATED"/>
    <property type="match status" value="1"/>
</dbReference>
<dbReference type="Gene3D" id="3.30.710.10">
    <property type="entry name" value="Potassium Channel Kv1.1, Chain A"/>
    <property type="match status" value="1"/>
</dbReference>
<dbReference type="InterPro" id="IPR000210">
    <property type="entry name" value="BTB/POZ_dom"/>
</dbReference>
<dbReference type="SUPFAM" id="SSF49599">
    <property type="entry name" value="TRAF domain-like"/>
    <property type="match status" value="1"/>
</dbReference>
<dbReference type="EMBL" id="BTSX01000004">
    <property type="protein sequence ID" value="GMS96718.1"/>
    <property type="molecule type" value="Genomic_DNA"/>
</dbReference>
<protein>
    <recommendedName>
        <fullName evidence="1">BTB domain-containing protein</fullName>
    </recommendedName>
</protein>
<dbReference type="AlphaFoldDB" id="A0AAV5TQH9"/>
<dbReference type="InterPro" id="IPR002083">
    <property type="entry name" value="MATH/TRAF_dom"/>
</dbReference>
<dbReference type="PANTHER" id="PTHR47022:SF1">
    <property type="entry name" value="BTB AND MATH DOMAIN-CONTAINING PROTEIN 36-RELATED"/>
    <property type="match status" value="1"/>
</dbReference>
<dbReference type="InterPro" id="IPR008974">
    <property type="entry name" value="TRAF-like"/>
</dbReference>
<dbReference type="SMART" id="SM00225">
    <property type="entry name" value="BTB"/>
    <property type="match status" value="1"/>
</dbReference>
<reference evidence="2" key="1">
    <citation type="submission" date="2023-10" db="EMBL/GenBank/DDBJ databases">
        <title>Genome assembly of Pristionchus species.</title>
        <authorList>
            <person name="Yoshida K."/>
            <person name="Sommer R.J."/>
        </authorList>
    </citation>
    <scope>NUCLEOTIDE SEQUENCE</scope>
    <source>
        <strain evidence="2">RS0144</strain>
    </source>
</reference>
<proteinExistence type="predicted"/>
<name>A0AAV5TQH9_9BILA</name>
<dbReference type="Pfam" id="PF00651">
    <property type="entry name" value="BTB"/>
    <property type="match status" value="1"/>
</dbReference>
<dbReference type="PROSITE" id="PS50097">
    <property type="entry name" value="BTB"/>
    <property type="match status" value="1"/>
</dbReference>
<dbReference type="Pfam" id="PF00917">
    <property type="entry name" value="MATH"/>
    <property type="match status" value="1"/>
</dbReference>
<keyword evidence="3" id="KW-1185">Reference proteome</keyword>
<dbReference type="CDD" id="cd18186">
    <property type="entry name" value="BTB_POZ_ZBTB_KLHL-like"/>
    <property type="match status" value="1"/>
</dbReference>
<dbReference type="Proteomes" id="UP001432027">
    <property type="component" value="Unassembled WGS sequence"/>
</dbReference>
<gene>
    <name evidence="2" type="ORF">PENTCL1PPCAC_18893</name>
</gene>